<keyword evidence="2" id="KW-0863">Zinc-finger</keyword>
<keyword evidence="7" id="KW-1185">Reference proteome</keyword>
<dbReference type="GO" id="GO:0008270">
    <property type="term" value="F:zinc ion binding"/>
    <property type="evidence" value="ECO:0007669"/>
    <property type="project" value="UniProtKB-KW"/>
</dbReference>
<keyword evidence="1" id="KW-0479">Metal-binding</keyword>
<proteinExistence type="predicted"/>
<dbReference type="EMBL" id="JAHWGI010001242">
    <property type="protein sequence ID" value="KAK3925957.1"/>
    <property type="molecule type" value="Genomic_DNA"/>
</dbReference>
<gene>
    <name evidence="6" type="ORF">KUF71_014206</name>
</gene>
<name>A0AAE1LPU9_9NEOP</name>
<accession>A0AAE1LPU9</accession>
<dbReference type="AlphaFoldDB" id="A0AAE1LPU9"/>
<reference evidence="6" key="1">
    <citation type="submission" date="2021-07" db="EMBL/GenBank/DDBJ databases">
        <authorList>
            <person name="Catto M.A."/>
            <person name="Jacobson A."/>
            <person name="Kennedy G."/>
            <person name="Labadie P."/>
            <person name="Hunt B.G."/>
            <person name="Srinivasan R."/>
        </authorList>
    </citation>
    <scope>NUCLEOTIDE SEQUENCE</scope>
    <source>
        <strain evidence="6">PL_HMW_Pooled</strain>
        <tissue evidence="6">Head</tissue>
    </source>
</reference>
<feature type="domain" description="FLYWCH-type" evidence="4">
    <location>
        <begin position="6"/>
        <end position="51"/>
    </location>
</feature>
<organism evidence="6 7">
    <name type="scientific">Frankliniella fusca</name>
    <dbReference type="NCBI Taxonomy" id="407009"/>
    <lineage>
        <taxon>Eukaryota</taxon>
        <taxon>Metazoa</taxon>
        <taxon>Ecdysozoa</taxon>
        <taxon>Arthropoda</taxon>
        <taxon>Hexapoda</taxon>
        <taxon>Insecta</taxon>
        <taxon>Pterygota</taxon>
        <taxon>Neoptera</taxon>
        <taxon>Paraneoptera</taxon>
        <taxon>Thysanoptera</taxon>
        <taxon>Terebrantia</taxon>
        <taxon>Thripoidea</taxon>
        <taxon>Thripidae</taxon>
        <taxon>Frankliniella</taxon>
    </lineage>
</organism>
<dbReference type="Proteomes" id="UP001219518">
    <property type="component" value="Unassembled WGS sequence"/>
</dbReference>
<reference evidence="6" key="2">
    <citation type="journal article" date="2023" name="BMC Genomics">
        <title>Pest status, molecular evolution, and epigenetic factors derived from the genome assembly of Frankliniella fusca, a thysanopteran phytovirus vector.</title>
        <authorList>
            <person name="Catto M.A."/>
            <person name="Labadie P.E."/>
            <person name="Jacobson A.L."/>
            <person name="Kennedy G.G."/>
            <person name="Srinivasan R."/>
            <person name="Hunt B.G."/>
        </authorList>
    </citation>
    <scope>NUCLEOTIDE SEQUENCE</scope>
    <source>
        <strain evidence="6">PL_HMW_Pooled</strain>
    </source>
</reference>
<evidence type="ECO:0000256" key="1">
    <source>
        <dbReference type="ARBA" id="ARBA00022723"/>
    </source>
</evidence>
<dbReference type="Gene3D" id="2.20.25.240">
    <property type="match status" value="1"/>
</dbReference>
<dbReference type="Pfam" id="PF04500">
    <property type="entry name" value="FLYWCH"/>
    <property type="match status" value="1"/>
</dbReference>
<protein>
    <submittedName>
        <fullName evidence="6">FLYWCH-type zinc finger-containing protein 1</fullName>
    </submittedName>
</protein>
<evidence type="ECO:0000259" key="5">
    <source>
        <dbReference type="Pfam" id="PF10551"/>
    </source>
</evidence>
<evidence type="ECO:0000313" key="7">
    <source>
        <dbReference type="Proteomes" id="UP001219518"/>
    </source>
</evidence>
<dbReference type="InterPro" id="IPR018289">
    <property type="entry name" value="MULE_transposase_dom"/>
</dbReference>
<keyword evidence="3" id="KW-0862">Zinc</keyword>
<evidence type="ECO:0000259" key="4">
    <source>
        <dbReference type="Pfam" id="PF04500"/>
    </source>
</evidence>
<feature type="domain" description="MULE transposase" evidence="5">
    <location>
        <begin position="200"/>
        <end position="301"/>
    </location>
</feature>
<evidence type="ECO:0000313" key="6">
    <source>
        <dbReference type="EMBL" id="KAK3925957.1"/>
    </source>
</evidence>
<comment type="caution">
    <text evidence="6">The sequence shown here is derived from an EMBL/GenBank/DDBJ whole genome shotgun (WGS) entry which is preliminary data.</text>
</comment>
<dbReference type="Pfam" id="PF10551">
    <property type="entry name" value="MULE"/>
    <property type="match status" value="1"/>
</dbReference>
<sequence>MAGIVKNQLHLNGFIYYKVNSKSGRTYWICKRGKAKECSAKAITLAAAGGALTVVKGDEQSPQSHPPNREEGQAVKVVSNLKRLSQEHPGMPPAQIFRYELTAVPSGVLSQLPEREKLKKMMRRERRRDLPKNPVRLSELGAIPERFTKTLLGGNFLLFDSHEDPNSDSSNSDGENEQNRHRVIIFGTRRNLELLGRSVIWFLDGTFKVYPGHVVQIFTISGLVKRTKSSGEEEVLAAFLPSKKEEHYGQVLEEIIAAAREQQVPFAEPVRAMSDFELAILNSIKEALAVTELQCCFFHLGQSMYRKETDNLKITLSYCQVQQEGLQVAYNNPGDREVKIGSHMLLALAFIPPDEVKDVYKDLVRILPAELKPVVKYMKENYVVGTPSTRGRRRTIPAR</sequence>
<evidence type="ECO:0000256" key="3">
    <source>
        <dbReference type="ARBA" id="ARBA00022833"/>
    </source>
</evidence>
<dbReference type="InterPro" id="IPR007588">
    <property type="entry name" value="Znf_FLYWCH"/>
</dbReference>
<evidence type="ECO:0000256" key="2">
    <source>
        <dbReference type="ARBA" id="ARBA00022771"/>
    </source>
</evidence>